<sequence>MMMMVMMTMIIIMLMLTLMLMAMVMMVVMMVMMQLVMAALKVDKDGQVTPGQVFMDSFSYESLALSKRGVSTSGRKGHGIVVAGFDILALAASHFCNGLRIKGESEREGFRAEYKNQSGTATTTTIPLPEPWLGAKDFASATEHVQTQSGYDAPPGATVHATKSYQYSFHQETTALATEKVPLQGESMAVSIHWILLNLTPEKKNMETGDIFEVVAVARPMLQLGAQILCSSCHTRGRLSQRNKKVSKLERRHFKAERPLAENCAAEEAVVATLGALPFAAAQSEEKMLLRPLAEVEIESDRTSVSVECLDRSSDQDIDEDWTGEESAPHDLLMCQEMELRLAELSQAKALPRAEADDGNPCSQSESSRLWSSASGLQYDRVDAACQTEGEVGWSLPDISSLPEVKDLLSWRLLSKQTRSPQALLKHVCELGSMERPSSIVAFAHQMRMFMESPDISNKEAFGDDVEQEKLFDCRCWCMALASKHDTHFAEAQVQDIVNKNLQSLLRHCHNVDESLSRASNEVILNYAADGLPFVQQPIAETMLGRMEDLVESGIPGNWKPIWYCVQILAVVQRSLGLPQRQKFVSLLVKLLPEPRVAKTKVIQQLERLWRADDDPRRSYAEARQQLRIFARSTSGDVQRQLTFLLGGFC</sequence>
<keyword evidence="2" id="KW-1185">Reference proteome</keyword>
<evidence type="ECO:0000313" key="2">
    <source>
        <dbReference type="Proteomes" id="UP000186817"/>
    </source>
</evidence>
<name>A0A1Q9DF87_SYMMI</name>
<proteinExistence type="predicted"/>
<protein>
    <submittedName>
        <fullName evidence="1">Uncharacterized protein</fullName>
    </submittedName>
</protein>
<dbReference type="AlphaFoldDB" id="A0A1Q9DF87"/>
<evidence type="ECO:0000313" key="1">
    <source>
        <dbReference type="EMBL" id="OLP93857.1"/>
    </source>
</evidence>
<dbReference type="Proteomes" id="UP000186817">
    <property type="component" value="Unassembled WGS sequence"/>
</dbReference>
<accession>A0A1Q9DF87</accession>
<organism evidence="1 2">
    <name type="scientific">Symbiodinium microadriaticum</name>
    <name type="common">Dinoflagellate</name>
    <name type="synonym">Zooxanthella microadriatica</name>
    <dbReference type="NCBI Taxonomy" id="2951"/>
    <lineage>
        <taxon>Eukaryota</taxon>
        <taxon>Sar</taxon>
        <taxon>Alveolata</taxon>
        <taxon>Dinophyceae</taxon>
        <taxon>Suessiales</taxon>
        <taxon>Symbiodiniaceae</taxon>
        <taxon>Symbiodinium</taxon>
    </lineage>
</organism>
<comment type="caution">
    <text evidence="1">The sequence shown here is derived from an EMBL/GenBank/DDBJ whole genome shotgun (WGS) entry which is preliminary data.</text>
</comment>
<gene>
    <name evidence="1" type="ORF">AK812_SmicGene24185</name>
</gene>
<reference evidence="1 2" key="1">
    <citation type="submission" date="2016-02" db="EMBL/GenBank/DDBJ databases">
        <title>Genome analysis of coral dinoflagellate symbionts highlights evolutionary adaptations to a symbiotic lifestyle.</title>
        <authorList>
            <person name="Aranda M."/>
            <person name="Li Y."/>
            <person name="Liew Y.J."/>
            <person name="Baumgarten S."/>
            <person name="Simakov O."/>
            <person name="Wilson M."/>
            <person name="Piel J."/>
            <person name="Ashoor H."/>
            <person name="Bougouffa S."/>
            <person name="Bajic V.B."/>
            <person name="Ryu T."/>
            <person name="Ravasi T."/>
            <person name="Bayer T."/>
            <person name="Micklem G."/>
            <person name="Kim H."/>
            <person name="Bhak J."/>
            <person name="Lajeunesse T.C."/>
            <person name="Voolstra C.R."/>
        </authorList>
    </citation>
    <scope>NUCLEOTIDE SEQUENCE [LARGE SCALE GENOMIC DNA]</scope>
    <source>
        <strain evidence="1 2">CCMP2467</strain>
    </source>
</reference>
<dbReference type="EMBL" id="LSRX01000566">
    <property type="protein sequence ID" value="OLP93857.1"/>
    <property type="molecule type" value="Genomic_DNA"/>
</dbReference>
<dbReference type="OrthoDB" id="445102at2759"/>